<sequence length="63" mass="6867">MVLVFIGSMEGGVREKESIKWDLGKWVAGDKKEREGEGQIGVAMKAESLREDEQTIAAISASN</sequence>
<reference evidence="2" key="1">
    <citation type="journal article" date="2010" name="Nat. Biotechnol.">
        <title>Draft genome sequence of the oilseed species Ricinus communis.</title>
        <authorList>
            <person name="Chan A.P."/>
            <person name="Crabtree J."/>
            <person name="Zhao Q."/>
            <person name="Lorenzi H."/>
            <person name="Orvis J."/>
            <person name="Puiu D."/>
            <person name="Melake-Berhan A."/>
            <person name="Jones K.M."/>
            <person name="Redman J."/>
            <person name="Chen G."/>
            <person name="Cahoon E.B."/>
            <person name="Gedil M."/>
            <person name="Stanke M."/>
            <person name="Haas B.J."/>
            <person name="Wortman J.R."/>
            <person name="Fraser-Liggett C.M."/>
            <person name="Ravel J."/>
            <person name="Rabinowicz P.D."/>
        </authorList>
    </citation>
    <scope>NUCLEOTIDE SEQUENCE [LARGE SCALE GENOMIC DNA]</scope>
    <source>
        <strain evidence="2">cv. Hale</strain>
    </source>
</reference>
<dbReference type="Proteomes" id="UP000008311">
    <property type="component" value="Unassembled WGS sequence"/>
</dbReference>
<dbReference type="AlphaFoldDB" id="B9RH30"/>
<proteinExistence type="predicted"/>
<accession>B9RH30</accession>
<evidence type="ECO:0000313" key="2">
    <source>
        <dbReference type="Proteomes" id="UP000008311"/>
    </source>
</evidence>
<dbReference type="InParanoid" id="B9RH30"/>
<protein>
    <submittedName>
        <fullName evidence="1">Uncharacterized protein</fullName>
    </submittedName>
</protein>
<organism evidence="1 2">
    <name type="scientific">Ricinus communis</name>
    <name type="common">Castor bean</name>
    <dbReference type="NCBI Taxonomy" id="3988"/>
    <lineage>
        <taxon>Eukaryota</taxon>
        <taxon>Viridiplantae</taxon>
        <taxon>Streptophyta</taxon>
        <taxon>Embryophyta</taxon>
        <taxon>Tracheophyta</taxon>
        <taxon>Spermatophyta</taxon>
        <taxon>Magnoliopsida</taxon>
        <taxon>eudicotyledons</taxon>
        <taxon>Gunneridae</taxon>
        <taxon>Pentapetalae</taxon>
        <taxon>rosids</taxon>
        <taxon>fabids</taxon>
        <taxon>Malpighiales</taxon>
        <taxon>Euphorbiaceae</taxon>
        <taxon>Acalyphoideae</taxon>
        <taxon>Acalypheae</taxon>
        <taxon>Ricinus</taxon>
    </lineage>
</organism>
<name>B9RH30_RICCO</name>
<keyword evidence="2" id="KW-1185">Reference proteome</keyword>
<dbReference type="EMBL" id="EQ973778">
    <property type="protein sequence ID" value="EEF49392.1"/>
    <property type="molecule type" value="Genomic_DNA"/>
</dbReference>
<gene>
    <name evidence="1" type="ORF">RCOM_1446750</name>
</gene>
<evidence type="ECO:0000313" key="1">
    <source>
        <dbReference type="EMBL" id="EEF49392.1"/>
    </source>
</evidence>